<feature type="compositionally biased region" description="Acidic residues" evidence="1">
    <location>
        <begin position="183"/>
        <end position="196"/>
    </location>
</feature>
<feature type="compositionally biased region" description="Basic residues" evidence="1">
    <location>
        <begin position="117"/>
        <end position="133"/>
    </location>
</feature>
<protein>
    <recommendedName>
        <fullName evidence="4">TORC1 subunit TCO89 domain-containing protein</fullName>
    </recommendedName>
</protein>
<organism evidence="2 3">
    <name type="scientific">Sporormia fimetaria CBS 119925</name>
    <dbReference type="NCBI Taxonomy" id="1340428"/>
    <lineage>
        <taxon>Eukaryota</taxon>
        <taxon>Fungi</taxon>
        <taxon>Dikarya</taxon>
        <taxon>Ascomycota</taxon>
        <taxon>Pezizomycotina</taxon>
        <taxon>Dothideomycetes</taxon>
        <taxon>Pleosporomycetidae</taxon>
        <taxon>Pleosporales</taxon>
        <taxon>Sporormiaceae</taxon>
        <taxon>Sporormia</taxon>
    </lineage>
</organism>
<feature type="compositionally biased region" description="Basic and acidic residues" evidence="1">
    <location>
        <begin position="253"/>
        <end position="269"/>
    </location>
</feature>
<feature type="compositionally biased region" description="Basic and acidic residues" evidence="1">
    <location>
        <begin position="170"/>
        <end position="182"/>
    </location>
</feature>
<feature type="compositionally biased region" description="Low complexity" evidence="1">
    <location>
        <begin position="16"/>
        <end position="33"/>
    </location>
</feature>
<dbReference type="PANTHER" id="PTHR22794">
    <property type="entry name" value="THAP DOMAIN PROTEIN 11"/>
    <property type="match status" value="1"/>
</dbReference>
<evidence type="ECO:0000313" key="3">
    <source>
        <dbReference type="Proteomes" id="UP000799440"/>
    </source>
</evidence>
<evidence type="ECO:0008006" key="4">
    <source>
        <dbReference type="Google" id="ProtNLM"/>
    </source>
</evidence>
<feature type="compositionally biased region" description="Polar residues" evidence="1">
    <location>
        <begin position="383"/>
        <end position="400"/>
    </location>
</feature>
<feature type="compositionally biased region" description="Polar residues" evidence="1">
    <location>
        <begin position="355"/>
        <end position="364"/>
    </location>
</feature>
<feature type="compositionally biased region" description="Low complexity" evidence="1">
    <location>
        <begin position="421"/>
        <end position="430"/>
    </location>
</feature>
<feature type="compositionally biased region" description="Polar residues" evidence="1">
    <location>
        <begin position="200"/>
        <end position="218"/>
    </location>
</feature>
<dbReference type="EMBL" id="MU006583">
    <property type="protein sequence ID" value="KAF2745334.1"/>
    <property type="molecule type" value="Genomic_DNA"/>
</dbReference>
<dbReference type="Proteomes" id="UP000799440">
    <property type="component" value="Unassembled WGS sequence"/>
</dbReference>
<name>A0A6A6V6I6_9PLEO</name>
<proteinExistence type="predicted"/>
<keyword evidence="3" id="KW-1185">Reference proteome</keyword>
<evidence type="ECO:0000313" key="2">
    <source>
        <dbReference type="EMBL" id="KAF2745334.1"/>
    </source>
</evidence>
<dbReference type="PANTHER" id="PTHR22794:SF2">
    <property type="entry name" value="THAP DOMAIN-CONTAINING PROTEIN 11"/>
    <property type="match status" value="1"/>
</dbReference>
<feature type="compositionally biased region" description="Low complexity" evidence="1">
    <location>
        <begin position="339"/>
        <end position="348"/>
    </location>
</feature>
<reference evidence="2" key="1">
    <citation type="journal article" date="2020" name="Stud. Mycol.">
        <title>101 Dothideomycetes genomes: a test case for predicting lifestyles and emergence of pathogens.</title>
        <authorList>
            <person name="Haridas S."/>
            <person name="Albert R."/>
            <person name="Binder M."/>
            <person name="Bloem J."/>
            <person name="Labutti K."/>
            <person name="Salamov A."/>
            <person name="Andreopoulos B."/>
            <person name="Baker S."/>
            <person name="Barry K."/>
            <person name="Bills G."/>
            <person name="Bluhm B."/>
            <person name="Cannon C."/>
            <person name="Castanera R."/>
            <person name="Culley D."/>
            <person name="Daum C."/>
            <person name="Ezra D."/>
            <person name="Gonzalez J."/>
            <person name="Henrissat B."/>
            <person name="Kuo A."/>
            <person name="Liang C."/>
            <person name="Lipzen A."/>
            <person name="Lutzoni F."/>
            <person name="Magnuson J."/>
            <person name="Mondo S."/>
            <person name="Nolan M."/>
            <person name="Ohm R."/>
            <person name="Pangilinan J."/>
            <person name="Park H.-J."/>
            <person name="Ramirez L."/>
            <person name="Alfaro M."/>
            <person name="Sun H."/>
            <person name="Tritt A."/>
            <person name="Yoshinaga Y."/>
            <person name="Zwiers L.-H."/>
            <person name="Turgeon B."/>
            <person name="Goodwin S."/>
            <person name="Spatafora J."/>
            <person name="Crous P."/>
            <person name="Grigoriev I."/>
        </authorList>
    </citation>
    <scope>NUCLEOTIDE SEQUENCE</scope>
    <source>
        <strain evidence="2">CBS 119925</strain>
    </source>
</reference>
<feature type="compositionally biased region" description="Polar residues" evidence="1">
    <location>
        <begin position="57"/>
        <end position="68"/>
    </location>
</feature>
<feature type="compositionally biased region" description="Polar residues" evidence="1">
    <location>
        <begin position="325"/>
        <end position="337"/>
    </location>
</feature>
<evidence type="ECO:0000256" key="1">
    <source>
        <dbReference type="SAM" id="MobiDB-lite"/>
    </source>
</evidence>
<gene>
    <name evidence="2" type="ORF">M011DRAFT_469715</name>
</gene>
<feature type="compositionally biased region" description="Low complexity" evidence="1">
    <location>
        <begin position="233"/>
        <end position="251"/>
    </location>
</feature>
<dbReference type="OrthoDB" id="5430106at2759"/>
<feature type="compositionally biased region" description="Basic residues" evidence="1">
    <location>
        <begin position="42"/>
        <end position="51"/>
    </location>
</feature>
<feature type="region of interest" description="Disordered" evidence="1">
    <location>
        <begin position="549"/>
        <end position="626"/>
    </location>
</feature>
<feature type="region of interest" description="Disordered" evidence="1">
    <location>
        <begin position="1"/>
        <end position="454"/>
    </location>
</feature>
<sequence length="646" mass="69203">MVTSSEEAEAPPKRPPAMARQSSTSSHLSQSLSDGQGPSKPTPHKGPRKHVVGQGRVTRNASGKNLSKLNKAAQAHGGDGEPSRHHHRSQSDRSNSAPSSPRPGFKRNASTGGVIRAAHHQQHTHTAIRKNHSSGHLARLGHSKAVLKASRSEIAPPKKSLAQTGKARARSPEAHATVHFDVGEAETGDDDADDGWTEASASQSPATTRTNTRSNSMILEQPKPAMSAEQDESTQSTETSQSAQASQAVETPPEERSQPPETSHAEHPQPARSGLEQPQANEPSQRRSPEPVTRPLVDRARPAQHNGGNAHHRSRAPDADMITSKLLQRSLSHTARPQVSAVAASVSVGQDGRTRGNSSGSTLVDTPGRDLVSRFMDAGSSGGTPRNSLIPSRGSPQSTNEDFEHQVKRNRSMPNFANAEATGSSTSRTTSTHRRSGATTPTHLPTPSDFLPPSRTQQKLLLQRASSTIEPNRMVPAMLPRSGAPNGYVHAGMVGMSAFAGSGNAEGRIDPRLLQQFNHVNVEYRVVRRYRDPLGDAVQRVSRILGIDGGGKGYPKGKGVDGRRSGRTTPRSGAGSLSASLTEPGMGLGEAELSLRRGRGSFEGEDEGLGRRSFEPVEREGEERRNEAEELCRRLWMSMEVVEEGE</sequence>
<feature type="compositionally biased region" description="Basic and acidic residues" evidence="1">
    <location>
        <begin position="608"/>
        <end position="626"/>
    </location>
</feature>
<accession>A0A6A6V6I6</accession>
<dbReference type="AlphaFoldDB" id="A0A6A6V6I6"/>
<dbReference type="GO" id="GO:0031931">
    <property type="term" value="C:TORC1 complex"/>
    <property type="evidence" value="ECO:0007669"/>
    <property type="project" value="TreeGrafter"/>
</dbReference>
<dbReference type="GO" id="GO:0000329">
    <property type="term" value="C:fungal-type vacuole membrane"/>
    <property type="evidence" value="ECO:0007669"/>
    <property type="project" value="TreeGrafter"/>
</dbReference>
<feature type="compositionally biased region" description="Low complexity" evidence="1">
    <location>
        <begin position="567"/>
        <end position="576"/>
    </location>
</feature>